<evidence type="ECO:0000313" key="4">
    <source>
        <dbReference type="Proteomes" id="UP000078555"/>
    </source>
</evidence>
<accession>A0A1A8YXM6</accession>
<reference evidence="1" key="2">
    <citation type="submission" date="2016-05" db="EMBL/GenBank/DDBJ databases">
        <authorList>
            <person name="Lavstsen T."/>
            <person name="Jespersen J.S."/>
        </authorList>
    </citation>
    <scope>NUCLEOTIDE SEQUENCE [LARGE SCALE GENOMIC DNA]</scope>
</reference>
<evidence type="ECO:0000313" key="2">
    <source>
        <dbReference type="EMBL" id="SBT36750.1"/>
    </source>
</evidence>
<name>A0A1A8YXM6_PLAOA</name>
<sequence>MVVDKEKIKRQESECSVDVFTITGFAGVWRRYLSFSFTLPVKLLKMCTCLKHTIHRLQRTDACDCEKARKNASFSEHGVYN</sequence>
<evidence type="ECO:0000313" key="3">
    <source>
        <dbReference type="Proteomes" id="UP000078550"/>
    </source>
</evidence>
<keyword evidence="4" id="KW-1185">Reference proteome</keyword>
<evidence type="ECO:0000313" key="1">
    <source>
        <dbReference type="EMBL" id="SBT36358.1"/>
    </source>
</evidence>
<dbReference type="Proteomes" id="UP000078555">
    <property type="component" value="Unassembled WGS sequence"/>
</dbReference>
<dbReference type="EMBL" id="FLRD01000095">
    <property type="protein sequence ID" value="SBT36358.1"/>
    <property type="molecule type" value="Genomic_DNA"/>
</dbReference>
<proteinExistence type="predicted"/>
<protein>
    <submittedName>
        <fullName evidence="1">Uncharacterized protein</fullName>
    </submittedName>
</protein>
<gene>
    <name evidence="1" type="ORF">POVWA1_032080</name>
    <name evidence="2" type="ORF">POVWA2_031800</name>
</gene>
<organism evidence="1 4">
    <name type="scientific">Plasmodium ovale wallikeri</name>
    <dbReference type="NCBI Taxonomy" id="864142"/>
    <lineage>
        <taxon>Eukaryota</taxon>
        <taxon>Sar</taxon>
        <taxon>Alveolata</taxon>
        <taxon>Apicomplexa</taxon>
        <taxon>Aconoidasida</taxon>
        <taxon>Haemosporida</taxon>
        <taxon>Plasmodiidae</taxon>
        <taxon>Plasmodium</taxon>
        <taxon>Plasmodium (Plasmodium)</taxon>
    </lineage>
</organism>
<dbReference type="Proteomes" id="UP000078550">
    <property type="component" value="Unassembled WGS sequence"/>
</dbReference>
<dbReference type="AlphaFoldDB" id="A0A1A8YXM6"/>
<reference evidence="3 4" key="1">
    <citation type="submission" date="2016-05" db="EMBL/GenBank/DDBJ databases">
        <authorList>
            <person name="Naeem Raeece"/>
        </authorList>
    </citation>
    <scope>NUCLEOTIDE SEQUENCE [LARGE SCALE GENOMIC DNA]</scope>
</reference>
<dbReference type="EMBL" id="FLRE01000124">
    <property type="protein sequence ID" value="SBT36750.1"/>
    <property type="molecule type" value="Genomic_DNA"/>
</dbReference>